<protein>
    <submittedName>
        <fullName evidence="2">FecR protein</fullName>
    </submittedName>
</protein>
<keyword evidence="3" id="KW-1185">Reference proteome</keyword>
<feature type="compositionally biased region" description="Basic and acidic residues" evidence="1">
    <location>
        <begin position="15"/>
        <end position="44"/>
    </location>
</feature>
<accession>F2BFE1</accession>
<dbReference type="AlphaFoldDB" id="F2BFE1"/>
<sequence length="44" mass="5215">MTHRNHRNRAASCEWRVETHPAESRKTQRPSEKTLFRRPDAKAA</sequence>
<comment type="caution">
    <text evidence="2">The sequence shown here is derived from an EMBL/GenBank/DDBJ whole genome shotgun (WGS) entry which is preliminary data.</text>
</comment>
<name>F2BFE1_9NEIS</name>
<organism evidence="2 3">
    <name type="scientific">Neisseria bacilliformis ATCC BAA-1200</name>
    <dbReference type="NCBI Taxonomy" id="888742"/>
    <lineage>
        <taxon>Bacteria</taxon>
        <taxon>Pseudomonadati</taxon>
        <taxon>Pseudomonadota</taxon>
        <taxon>Betaproteobacteria</taxon>
        <taxon>Neisseriales</taxon>
        <taxon>Neisseriaceae</taxon>
        <taxon>Neisseria</taxon>
    </lineage>
</organism>
<reference evidence="2 3" key="1">
    <citation type="submission" date="2011-02" db="EMBL/GenBank/DDBJ databases">
        <authorList>
            <person name="Muzny D."/>
            <person name="Qin X."/>
            <person name="Deng J."/>
            <person name="Jiang H."/>
            <person name="Liu Y."/>
            <person name="Qu J."/>
            <person name="Song X.-Z."/>
            <person name="Zhang L."/>
            <person name="Thornton R."/>
            <person name="Coyle M."/>
            <person name="Francisco L."/>
            <person name="Jackson L."/>
            <person name="Javaid M."/>
            <person name="Korchina V."/>
            <person name="Kovar C."/>
            <person name="Mata R."/>
            <person name="Mathew T."/>
            <person name="Ngo R."/>
            <person name="Nguyen L."/>
            <person name="Nguyen N."/>
            <person name="Okwuonu G."/>
            <person name="Ongeri F."/>
            <person name="Pham C."/>
            <person name="Simmons D."/>
            <person name="Wilczek-Boney K."/>
            <person name="Hale W."/>
            <person name="Jakkamsetti A."/>
            <person name="Pham P."/>
            <person name="Ruth R."/>
            <person name="San Lucas F."/>
            <person name="Warren J."/>
            <person name="Zhang J."/>
            <person name="Zhao Z."/>
            <person name="Zhou C."/>
            <person name="Zhu D."/>
            <person name="Lee S."/>
            <person name="Bess C."/>
            <person name="Blankenburg K."/>
            <person name="Forbes L."/>
            <person name="Fu Q."/>
            <person name="Gubbala S."/>
            <person name="Hirani K."/>
            <person name="Jayaseelan J.C."/>
            <person name="Lara F."/>
            <person name="Munidasa M."/>
            <person name="Palculict T."/>
            <person name="Patil S."/>
            <person name="Pu L.-L."/>
            <person name="Saada N."/>
            <person name="Tang L."/>
            <person name="Weissenberger G."/>
            <person name="Zhu Y."/>
            <person name="Hemphill L."/>
            <person name="Shang Y."/>
            <person name="Youmans B."/>
            <person name="Ayvaz T."/>
            <person name="Ross M."/>
            <person name="Santibanez J."/>
            <person name="Aqrawi P."/>
            <person name="Gross S."/>
            <person name="Joshi V."/>
            <person name="Fowler G."/>
            <person name="Nazareth L."/>
            <person name="Reid J."/>
            <person name="Worley K."/>
            <person name="Petrosino J."/>
            <person name="Highlander S."/>
            <person name="Gibbs R."/>
        </authorList>
    </citation>
    <scope>NUCLEOTIDE SEQUENCE [LARGE SCALE GENOMIC DNA]</scope>
    <source>
        <strain evidence="2 3">ATCC BAA-1200</strain>
    </source>
</reference>
<dbReference type="HOGENOM" id="CLU_3219021_0_0_4"/>
<evidence type="ECO:0000313" key="3">
    <source>
        <dbReference type="Proteomes" id="UP000004105"/>
    </source>
</evidence>
<evidence type="ECO:0000313" key="2">
    <source>
        <dbReference type="EMBL" id="EGF09013.1"/>
    </source>
</evidence>
<dbReference type="Proteomes" id="UP000004105">
    <property type="component" value="Unassembled WGS sequence"/>
</dbReference>
<dbReference type="EMBL" id="AFAY01000048">
    <property type="protein sequence ID" value="EGF09013.1"/>
    <property type="molecule type" value="Genomic_DNA"/>
</dbReference>
<feature type="region of interest" description="Disordered" evidence="1">
    <location>
        <begin position="1"/>
        <end position="44"/>
    </location>
</feature>
<proteinExistence type="predicted"/>
<gene>
    <name evidence="2" type="ORF">HMPREF9123_2448</name>
</gene>
<evidence type="ECO:0000256" key="1">
    <source>
        <dbReference type="SAM" id="MobiDB-lite"/>
    </source>
</evidence>